<dbReference type="EMBL" id="CP045226">
    <property type="protein sequence ID" value="QFS44755.1"/>
    <property type="molecule type" value="Genomic_DNA"/>
</dbReference>
<protein>
    <submittedName>
        <fullName evidence="1">Uncharacterized protein</fullName>
    </submittedName>
</protein>
<proteinExistence type="predicted"/>
<reference evidence="1 2" key="1">
    <citation type="submission" date="2019-10" db="EMBL/GenBank/DDBJ databases">
        <title>Genomic and transcriptomic insights into the perfect genentic adaptation of a filamentous nitrogen-fixing cyanobacterium to rice fields.</title>
        <authorList>
            <person name="Chen Z."/>
        </authorList>
    </citation>
    <scope>NUCLEOTIDE SEQUENCE [LARGE SCALE GENOMIC DNA]</scope>
    <source>
        <strain evidence="1">CCNUC1</strain>
    </source>
</reference>
<evidence type="ECO:0000313" key="2">
    <source>
        <dbReference type="Proteomes" id="UP000326678"/>
    </source>
</evidence>
<organism evidence="1 2">
    <name type="scientific">Nostoc sphaeroides CCNUC1</name>
    <dbReference type="NCBI Taxonomy" id="2653204"/>
    <lineage>
        <taxon>Bacteria</taxon>
        <taxon>Bacillati</taxon>
        <taxon>Cyanobacteriota</taxon>
        <taxon>Cyanophyceae</taxon>
        <taxon>Nostocales</taxon>
        <taxon>Nostocaceae</taxon>
        <taxon>Nostoc</taxon>
    </lineage>
</organism>
<dbReference type="AlphaFoldDB" id="A0A5P8VWG5"/>
<sequence>MAIAAGCYIKFYSCRICLILYFYSKIDMINIILDIDETQDNYA</sequence>
<evidence type="ECO:0000313" key="1">
    <source>
        <dbReference type="EMBL" id="QFS44755.1"/>
    </source>
</evidence>
<gene>
    <name evidence="1" type="ORF">GXM_02230</name>
</gene>
<name>A0A5P8VWG5_9NOSO</name>
<keyword evidence="2" id="KW-1185">Reference proteome</keyword>
<accession>A0A5P8VWG5</accession>
<dbReference type="KEGG" id="nsh:GXM_02230"/>
<dbReference type="Proteomes" id="UP000326678">
    <property type="component" value="Chromosome Gxm1"/>
</dbReference>